<gene>
    <name evidence="1" type="ORF">SAMN06296273_1161</name>
</gene>
<dbReference type="EMBL" id="LT907782">
    <property type="protein sequence ID" value="SNX59725.1"/>
    <property type="molecule type" value="Genomic_DNA"/>
</dbReference>
<accession>A0A285BXA7</accession>
<sequence>MAFKITKKPTFTAQVDVYTPNEKCGHDHSKFKAIFLRTDVGELDELRKLPQQDLMRKKLSGWEDFLADDNQPVEFNDDNLEALIRIPEALHGLSIAFWNSVVKAREKN</sequence>
<dbReference type="RefSeq" id="WP_096292439.1">
    <property type="nucleotide sequence ID" value="NZ_LT907782.1"/>
</dbReference>
<evidence type="ECO:0000313" key="1">
    <source>
        <dbReference type="EMBL" id="SNX59725.1"/>
    </source>
</evidence>
<dbReference type="Pfam" id="PF08748">
    <property type="entry name" value="Phage_TAC_4"/>
    <property type="match status" value="1"/>
</dbReference>
<evidence type="ECO:0000313" key="2">
    <source>
        <dbReference type="Proteomes" id="UP000242498"/>
    </source>
</evidence>
<proteinExistence type="predicted"/>
<dbReference type="OrthoDB" id="8778402at2"/>
<dbReference type="InterPro" id="IPR014859">
    <property type="entry name" value="Phage_TAC_4"/>
</dbReference>
<dbReference type="AlphaFoldDB" id="A0A285BXA7"/>
<dbReference type="Proteomes" id="UP000242498">
    <property type="component" value="Chromosome I"/>
</dbReference>
<name>A0A285BXA7_9PROT</name>
<protein>
    <submittedName>
        <fullName evidence="1">Uncharacterized protein</fullName>
    </submittedName>
</protein>
<reference evidence="1 2" key="1">
    <citation type="submission" date="2017-08" db="EMBL/GenBank/DDBJ databases">
        <authorList>
            <person name="de Groot N.N."/>
        </authorList>
    </citation>
    <scope>NUCLEOTIDE SEQUENCE [LARGE SCALE GENOMIC DNA]</scope>
    <source>
        <strain evidence="1 2">Nm15</strain>
    </source>
</reference>
<organism evidence="1 2">
    <name type="scientific">Nitrosomonas ureae</name>
    <dbReference type="NCBI Taxonomy" id="44577"/>
    <lineage>
        <taxon>Bacteria</taxon>
        <taxon>Pseudomonadati</taxon>
        <taxon>Pseudomonadota</taxon>
        <taxon>Betaproteobacteria</taxon>
        <taxon>Nitrosomonadales</taxon>
        <taxon>Nitrosomonadaceae</taxon>
        <taxon>Nitrosomonas</taxon>
    </lineage>
</organism>